<gene>
    <name evidence="2" type="ORF">LVJ94_19885</name>
</gene>
<accession>A0ABZ2LHY3</accession>
<evidence type="ECO:0000259" key="1">
    <source>
        <dbReference type="Pfam" id="PF11706"/>
    </source>
</evidence>
<dbReference type="EMBL" id="CP089983">
    <property type="protein sequence ID" value="WXB09478.1"/>
    <property type="molecule type" value="Genomic_DNA"/>
</dbReference>
<dbReference type="InterPro" id="IPR023286">
    <property type="entry name" value="ABATE_dom_sf"/>
</dbReference>
<dbReference type="PANTHER" id="PTHR35525">
    <property type="entry name" value="BLL6575 PROTEIN"/>
    <property type="match status" value="1"/>
</dbReference>
<evidence type="ECO:0000313" key="3">
    <source>
        <dbReference type="Proteomes" id="UP001374803"/>
    </source>
</evidence>
<proteinExistence type="predicted"/>
<dbReference type="Pfam" id="PF07336">
    <property type="entry name" value="ABATE"/>
    <property type="match status" value="1"/>
</dbReference>
<dbReference type="InterPro" id="IPR010852">
    <property type="entry name" value="ABATE"/>
</dbReference>
<dbReference type="PANTHER" id="PTHR35525:SF3">
    <property type="entry name" value="BLL6575 PROTEIN"/>
    <property type="match status" value="1"/>
</dbReference>
<reference evidence="2" key="1">
    <citation type="submission" date="2021-12" db="EMBL/GenBank/DDBJ databases">
        <title>Discovery of the Pendulisporaceae a myxobacterial family with distinct sporulation behavior and unique specialized metabolism.</title>
        <authorList>
            <person name="Garcia R."/>
            <person name="Popoff A."/>
            <person name="Bader C.D."/>
            <person name="Loehr J."/>
            <person name="Walesch S."/>
            <person name="Walt C."/>
            <person name="Boldt J."/>
            <person name="Bunk B."/>
            <person name="Haeckl F.J.F.P.J."/>
            <person name="Gunesch A.P."/>
            <person name="Birkelbach J."/>
            <person name="Nuebel U."/>
            <person name="Pietschmann T."/>
            <person name="Bach T."/>
            <person name="Mueller R."/>
        </authorList>
    </citation>
    <scope>NUCLEOTIDE SEQUENCE</scope>
    <source>
        <strain evidence="2">MSr11367</strain>
    </source>
</reference>
<sequence>MTSGVSSPFLFLGNHPALDFLNTAPRDGERLTDYRGLAAWMEQAGLVLPEDAAVAGARWGDTTEAAAVLARALSLRELFRDVIHCVIFGSTVPSTLLVPLNAALREESGAYTELCRNPKTGGFQRITRMALSNASDLLAPILRAMGAFLAEAKLDLVRACEDPTCVLVFYDVSKNHTRRWCSMEACGNRHKVNAYRARK</sequence>
<protein>
    <submittedName>
        <fullName evidence="2">CGNR zinc finger domain-containing protein</fullName>
    </submittedName>
</protein>
<feature type="domain" description="Zinc finger CGNR" evidence="1">
    <location>
        <begin position="157"/>
        <end position="199"/>
    </location>
</feature>
<name>A0ABZ2LHY3_9BACT</name>
<dbReference type="Proteomes" id="UP001374803">
    <property type="component" value="Chromosome"/>
</dbReference>
<dbReference type="RefSeq" id="WP_394839152.1">
    <property type="nucleotide sequence ID" value="NZ_CP089929.1"/>
</dbReference>
<dbReference type="SUPFAM" id="SSF160904">
    <property type="entry name" value="Jann2411-like"/>
    <property type="match status" value="1"/>
</dbReference>
<dbReference type="Pfam" id="PF11706">
    <property type="entry name" value="zf-CGNR"/>
    <property type="match status" value="1"/>
</dbReference>
<dbReference type="Gene3D" id="1.10.3300.10">
    <property type="entry name" value="Jann2411-like domain"/>
    <property type="match status" value="1"/>
</dbReference>
<dbReference type="InterPro" id="IPR021005">
    <property type="entry name" value="Znf_CGNR"/>
</dbReference>
<organism evidence="2 3">
    <name type="scientific">Pendulispora rubella</name>
    <dbReference type="NCBI Taxonomy" id="2741070"/>
    <lineage>
        <taxon>Bacteria</taxon>
        <taxon>Pseudomonadati</taxon>
        <taxon>Myxococcota</taxon>
        <taxon>Myxococcia</taxon>
        <taxon>Myxococcales</taxon>
        <taxon>Sorangiineae</taxon>
        <taxon>Pendulisporaceae</taxon>
        <taxon>Pendulispora</taxon>
    </lineage>
</organism>
<keyword evidence="3" id="KW-1185">Reference proteome</keyword>
<evidence type="ECO:0000313" key="2">
    <source>
        <dbReference type="EMBL" id="WXB09478.1"/>
    </source>
</evidence>